<feature type="region of interest" description="Disordered" evidence="1">
    <location>
        <begin position="14"/>
        <end position="35"/>
    </location>
</feature>
<sequence length="99" mass="11257">MDLFPQHLPEYGREFHQYESSSNTSRGKVRAPKLKKQEVCRIPGDIPERRVIEWEKRQARRRVPSPGPSSVPFSRVCVLATVADEDGVPVSIEPTNPMT</sequence>
<accession>A0AAW1TNW1</accession>
<protein>
    <submittedName>
        <fullName evidence="2">Uncharacterized protein</fullName>
    </submittedName>
</protein>
<gene>
    <name evidence="2" type="ORF">WA026_003186</name>
</gene>
<name>A0AAW1TNW1_9CUCU</name>
<dbReference type="Proteomes" id="UP001431783">
    <property type="component" value="Unassembled WGS sequence"/>
</dbReference>
<organism evidence="2 3">
    <name type="scientific">Henosepilachna vigintioctopunctata</name>
    <dbReference type="NCBI Taxonomy" id="420089"/>
    <lineage>
        <taxon>Eukaryota</taxon>
        <taxon>Metazoa</taxon>
        <taxon>Ecdysozoa</taxon>
        <taxon>Arthropoda</taxon>
        <taxon>Hexapoda</taxon>
        <taxon>Insecta</taxon>
        <taxon>Pterygota</taxon>
        <taxon>Neoptera</taxon>
        <taxon>Endopterygota</taxon>
        <taxon>Coleoptera</taxon>
        <taxon>Polyphaga</taxon>
        <taxon>Cucujiformia</taxon>
        <taxon>Coccinelloidea</taxon>
        <taxon>Coccinellidae</taxon>
        <taxon>Epilachninae</taxon>
        <taxon>Epilachnini</taxon>
        <taxon>Henosepilachna</taxon>
    </lineage>
</organism>
<evidence type="ECO:0000256" key="1">
    <source>
        <dbReference type="SAM" id="MobiDB-lite"/>
    </source>
</evidence>
<evidence type="ECO:0000313" key="3">
    <source>
        <dbReference type="Proteomes" id="UP001431783"/>
    </source>
</evidence>
<dbReference type="AlphaFoldDB" id="A0AAW1TNW1"/>
<dbReference type="EMBL" id="JARQZJ010000001">
    <property type="protein sequence ID" value="KAK9869431.1"/>
    <property type="molecule type" value="Genomic_DNA"/>
</dbReference>
<reference evidence="2 3" key="1">
    <citation type="submission" date="2023-03" db="EMBL/GenBank/DDBJ databases">
        <title>Genome insight into feeding habits of ladybird beetles.</title>
        <authorList>
            <person name="Li H.-S."/>
            <person name="Huang Y.-H."/>
            <person name="Pang H."/>
        </authorList>
    </citation>
    <scope>NUCLEOTIDE SEQUENCE [LARGE SCALE GENOMIC DNA]</scope>
    <source>
        <strain evidence="2">SYSU_2023b</strain>
        <tissue evidence="2">Whole body</tissue>
    </source>
</reference>
<comment type="caution">
    <text evidence="2">The sequence shown here is derived from an EMBL/GenBank/DDBJ whole genome shotgun (WGS) entry which is preliminary data.</text>
</comment>
<evidence type="ECO:0000313" key="2">
    <source>
        <dbReference type="EMBL" id="KAK9869431.1"/>
    </source>
</evidence>
<proteinExistence type="predicted"/>
<keyword evidence="3" id="KW-1185">Reference proteome</keyword>